<dbReference type="Pfam" id="PF14897">
    <property type="entry name" value="EpsG"/>
    <property type="match status" value="1"/>
</dbReference>
<feature type="transmembrane region" description="Helical" evidence="1">
    <location>
        <begin position="59"/>
        <end position="80"/>
    </location>
</feature>
<feature type="transmembrane region" description="Helical" evidence="1">
    <location>
        <begin position="210"/>
        <end position="234"/>
    </location>
</feature>
<feature type="transmembrane region" description="Helical" evidence="1">
    <location>
        <begin position="297"/>
        <end position="313"/>
    </location>
</feature>
<accession>A0ABY4I3T0</accession>
<feature type="transmembrane region" description="Helical" evidence="1">
    <location>
        <begin position="273"/>
        <end position="290"/>
    </location>
</feature>
<keyword evidence="1" id="KW-1133">Transmembrane helix</keyword>
<feature type="transmembrane region" description="Helical" evidence="1">
    <location>
        <begin position="169"/>
        <end position="190"/>
    </location>
</feature>
<keyword evidence="1" id="KW-0472">Membrane</keyword>
<protein>
    <submittedName>
        <fullName evidence="2">EpsG family protein</fullName>
    </submittedName>
</protein>
<evidence type="ECO:0000313" key="2">
    <source>
        <dbReference type="EMBL" id="UPK70745.1"/>
    </source>
</evidence>
<feature type="transmembrane region" description="Helical" evidence="1">
    <location>
        <begin position="132"/>
        <end position="157"/>
    </location>
</feature>
<keyword evidence="1" id="KW-0812">Transmembrane</keyword>
<sequence>MFLSLWIFCGFRNEVGPDWDSYKEILTFDFSLWKIISLQAVKESTVEPLFLLLEWVIKLLHGGINELNIVLCLITLILVFKTLRRLECFPLLGVLIFMAHGYFFLFSQLRQGIAIGLFFYAVPYIQEGNFRKYLICMLLATGFHFSALILIPLYFILKKRFPYFYIGPFILLSIIFQQIHAVSLIVSVLVNLTGNPILVKYYELYIVKKLFSGNSTLTTLMVEWLGWLVVLTVFKKRLLEVNPYFNVFYNICWIGLCLYVAFADIAVFARIAGYFRVSFMILLPCILYLMKDTMHKVFFFIIVTIFIFIRWYTPIKTDESSDGTNRFVPYRNIILGT</sequence>
<dbReference type="RefSeq" id="WP_247812909.1">
    <property type="nucleotide sequence ID" value="NZ_CP095855.1"/>
</dbReference>
<dbReference type="Proteomes" id="UP000830198">
    <property type="component" value="Chromosome"/>
</dbReference>
<dbReference type="InterPro" id="IPR049458">
    <property type="entry name" value="EpsG-like"/>
</dbReference>
<feature type="transmembrane region" description="Helical" evidence="1">
    <location>
        <begin position="246"/>
        <end position="267"/>
    </location>
</feature>
<reference evidence="2 3" key="1">
    <citation type="submission" date="2022-04" db="EMBL/GenBank/DDBJ databases">
        <title>The arsenic-methylating capacity of Chitinophaga filiformis YT5 during chitin decomposition.</title>
        <authorList>
            <person name="Chen G."/>
            <person name="Liang Y."/>
        </authorList>
    </citation>
    <scope>NUCLEOTIDE SEQUENCE [LARGE SCALE GENOMIC DNA]</scope>
    <source>
        <strain evidence="2 3">YT5</strain>
    </source>
</reference>
<evidence type="ECO:0000256" key="1">
    <source>
        <dbReference type="SAM" id="Phobius"/>
    </source>
</evidence>
<feature type="transmembrane region" description="Helical" evidence="1">
    <location>
        <begin position="92"/>
        <end position="120"/>
    </location>
</feature>
<proteinExistence type="predicted"/>
<gene>
    <name evidence="2" type="ORF">MYF79_05465</name>
</gene>
<name>A0ABY4I3T0_CHIFI</name>
<dbReference type="EMBL" id="CP095855">
    <property type="protein sequence ID" value="UPK70745.1"/>
    <property type="molecule type" value="Genomic_DNA"/>
</dbReference>
<evidence type="ECO:0000313" key="3">
    <source>
        <dbReference type="Proteomes" id="UP000830198"/>
    </source>
</evidence>
<organism evidence="2 3">
    <name type="scientific">Chitinophaga filiformis</name>
    <name type="common">Myxococcus filiformis</name>
    <name type="synonym">Flexibacter filiformis</name>
    <dbReference type="NCBI Taxonomy" id="104663"/>
    <lineage>
        <taxon>Bacteria</taxon>
        <taxon>Pseudomonadati</taxon>
        <taxon>Bacteroidota</taxon>
        <taxon>Chitinophagia</taxon>
        <taxon>Chitinophagales</taxon>
        <taxon>Chitinophagaceae</taxon>
        <taxon>Chitinophaga</taxon>
    </lineage>
</organism>
<keyword evidence="3" id="KW-1185">Reference proteome</keyword>